<proteinExistence type="predicted"/>
<accession>A0ABD6B8D6</accession>
<dbReference type="InterPro" id="IPR027417">
    <property type="entry name" value="P-loop_NTPase"/>
</dbReference>
<gene>
    <name evidence="1" type="ORF">ACFR9S_12285</name>
</gene>
<dbReference type="SUPFAM" id="SSF52540">
    <property type="entry name" value="P-loop containing nucleoside triphosphate hydrolases"/>
    <property type="match status" value="1"/>
</dbReference>
<protein>
    <submittedName>
        <fullName evidence="1">Uncharacterized protein</fullName>
    </submittedName>
</protein>
<dbReference type="EMBL" id="JBHUDH010000143">
    <property type="protein sequence ID" value="MFD1527063.1"/>
    <property type="molecule type" value="Genomic_DNA"/>
</dbReference>
<dbReference type="AlphaFoldDB" id="A0ABD6B8D6"/>
<dbReference type="RefSeq" id="WP_379730430.1">
    <property type="nucleotide sequence ID" value="NZ_JBHSWZ010000003.1"/>
</dbReference>
<organism evidence="1 2">
    <name type="scientific">Halolamina salina</name>
    <dbReference type="NCBI Taxonomy" id="1220023"/>
    <lineage>
        <taxon>Archaea</taxon>
        <taxon>Methanobacteriati</taxon>
        <taxon>Methanobacteriota</taxon>
        <taxon>Stenosarchaea group</taxon>
        <taxon>Halobacteria</taxon>
        <taxon>Halobacteriales</taxon>
        <taxon>Haloferacaceae</taxon>
    </lineage>
</organism>
<dbReference type="Proteomes" id="UP001597111">
    <property type="component" value="Unassembled WGS sequence"/>
</dbReference>
<evidence type="ECO:0000313" key="2">
    <source>
        <dbReference type="Proteomes" id="UP001597111"/>
    </source>
</evidence>
<sequence length="459" mass="51556">MSKSLRTEVQTESEIRQQMSQVFDTHDKSAQARGDPTLPNHNDGQDMYKSLGIAPFHKYLALNEKRGKNVATYPSAWVTPLVHMREREIELVEQLVGEVDFDPDEPYPSHEALEDFPRPRAKVLEWIADDDGHRVAPKAQGRRTIDAWTAGGSDYLAYGKPGSGKSTLMDFTASVLQGVNNETVLLADTMDDSGTNDRAEWLPLAPWATIAVPEGIPVEVRIVPNSPEVSSFVVGLEDICRDVIRYSSPLDLLGQLIEGQFYVVFPDPLHRGCEDVSRFAYHPPGRVTPVGEEGPSSPTPADQWWFAFVQGRIKSDLFTHWTSLMFDEAGNIFDPDAQKDEHEEYQKVRNFAKDFADARKKGVSVYSYSHALSEVSHFFRAKQRWWITMNGMTPPIGKTLPGDKTCPIPTSRYTRDMGKGEAMVWNDSNYASINWPNIKRGARLDAEVSIDFDFEAVGL</sequence>
<keyword evidence="2" id="KW-1185">Reference proteome</keyword>
<comment type="caution">
    <text evidence="1">The sequence shown here is derived from an EMBL/GenBank/DDBJ whole genome shotgun (WGS) entry which is preliminary data.</text>
</comment>
<name>A0ABD6B8D6_9EURY</name>
<evidence type="ECO:0000313" key="1">
    <source>
        <dbReference type="EMBL" id="MFD1527063.1"/>
    </source>
</evidence>
<reference evidence="1 2" key="1">
    <citation type="journal article" date="2019" name="Int. J. Syst. Evol. Microbiol.">
        <title>The Global Catalogue of Microorganisms (GCM) 10K type strain sequencing project: providing services to taxonomists for standard genome sequencing and annotation.</title>
        <authorList>
            <consortium name="The Broad Institute Genomics Platform"/>
            <consortium name="The Broad Institute Genome Sequencing Center for Infectious Disease"/>
            <person name="Wu L."/>
            <person name="Ma J."/>
        </authorList>
    </citation>
    <scope>NUCLEOTIDE SEQUENCE [LARGE SCALE GENOMIC DNA]</scope>
    <source>
        <strain evidence="1 2">CGMCC 1.12285</strain>
    </source>
</reference>